<keyword evidence="1" id="KW-0812">Transmembrane</keyword>
<feature type="transmembrane region" description="Helical" evidence="1">
    <location>
        <begin position="6"/>
        <end position="21"/>
    </location>
</feature>
<evidence type="ECO:0008006" key="4">
    <source>
        <dbReference type="Google" id="ProtNLM"/>
    </source>
</evidence>
<dbReference type="Gene3D" id="3.30.70.2330">
    <property type="match status" value="1"/>
</dbReference>
<dbReference type="AlphaFoldDB" id="A0A6I3XHA7"/>
<comment type="caution">
    <text evidence="2">The sequence shown here is derived from an EMBL/GenBank/DDBJ whole genome shotgun (WGS) entry which is preliminary data.</text>
</comment>
<evidence type="ECO:0000313" key="3">
    <source>
        <dbReference type="Proteomes" id="UP000431684"/>
    </source>
</evidence>
<organism evidence="2 3">
    <name type="scientific">Pseudoduganella dura</name>
    <dbReference type="NCBI Taxonomy" id="321982"/>
    <lineage>
        <taxon>Bacteria</taxon>
        <taxon>Pseudomonadati</taxon>
        <taxon>Pseudomonadota</taxon>
        <taxon>Betaproteobacteria</taxon>
        <taxon>Burkholderiales</taxon>
        <taxon>Oxalobacteraceae</taxon>
        <taxon>Telluria group</taxon>
        <taxon>Pseudoduganella</taxon>
    </lineage>
</organism>
<dbReference type="OrthoDB" id="8702168at2"/>
<evidence type="ECO:0000313" key="2">
    <source>
        <dbReference type="EMBL" id="MUI13950.1"/>
    </source>
</evidence>
<keyword evidence="1" id="KW-0472">Membrane</keyword>
<evidence type="ECO:0000256" key="1">
    <source>
        <dbReference type="SAM" id="Phobius"/>
    </source>
</evidence>
<name>A0A6I3XHA7_9BURK</name>
<dbReference type="Proteomes" id="UP000431684">
    <property type="component" value="Unassembled WGS sequence"/>
</dbReference>
<keyword evidence="1" id="KW-1133">Transmembrane helix</keyword>
<proteinExistence type="predicted"/>
<accession>A0A6I3XHA7</accession>
<sequence length="167" mass="18049">MAQALNIAIIIVALLALYYLLKGRPKPAPLQGQPAGGSYTPVPEGEPVRHWADDGRFELEIVGESRYRDAIRALAGEHGDAKADARHPALLLVDDDNPYEDKAVAVFLSGRMVGYLAPKDALAFRQMLARHEIDGKLTSTDGAVRGGGAWEGKRLAYSVWVDVSLNG</sequence>
<gene>
    <name evidence="2" type="ORF">GJV26_16030</name>
</gene>
<dbReference type="EMBL" id="WNWM01000002">
    <property type="protein sequence ID" value="MUI13950.1"/>
    <property type="molecule type" value="Genomic_DNA"/>
</dbReference>
<keyword evidence="3" id="KW-1185">Reference proteome</keyword>
<dbReference type="RefSeq" id="WP_155709700.1">
    <property type="nucleotide sequence ID" value="NZ_BMWU01000020.1"/>
</dbReference>
<protein>
    <recommendedName>
        <fullName evidence="4">HIRAN domain-containing protein</fullName>
    </recommendedName>
</protein>
<reference evidence="2 3" key="1">
    <citation type="submission" date="2019-11" db="EMBL/GenBank/DDBJ databases">
        <title>Draft Genome Sequences of Six Type Strains of the Genus Massilia.</title>
        <authorList>
            <person name="Miess H."/>
            <person name="Frediansyah A."/>
            <person name="Goeker M."/>
            <person name="Gross H."/>
        </authorList>
    </citation>
    <scope>NUCLEOTIDE SEQUENCE [LARGE SCALE GENOMIC DNA]</scope>
    <source>
        <strain evidence="2 3">DSM 17513</strain>
    </source>
</reference>